<comment type="caution">
    <text evidence="10">The sequence shown here is derived from an EMBL/GenBank/DDBJ whole genome shotgun (WGS) entry which is preliminary data.</text>
</comment>
<comment type="function">
    <text evidence="8">Catalyzes the attachment of tryptophan to tRNA(Trp).</text>
</comment>
<evidence type="ECO:0000256" key="8">
    <source>
        <dbReference type="HAMAP-Rule" id="MF_00140"/>
    </source>
</evidence>
<feature type="binding site" evidence="8">
    <location>
        <begin position="23"/>
        <end position="24"/>
    </location>
    <ligand>
        <name>ATP</name>
        <dbReference type="ChEBI" id="CHEBI:30616"/>
    </ligand>
</feature>
<dbReference type="Pfam" id="PF00579">
    <property type="entry name" value="tRNA-synt_1b"/>
    <property type="match status" value="1"/>
</dbReference>
<keyword evidence="2 8" id="KW-0436">Ligase</keyword>
<feature type="short sequence motif" description="'HIGH' region" evidence="8">
    <location>
        <begin position="16"/>
        <end position="24"/>
    </location>
</feature>
<name>A0ABT6Q155_9PROT</name>
<gene>
    <name evidence="8 10" type="primary">trpS</name>
    <name evidence="10" type="ORF">QJV27_05425</name>
</gene>
<keyword evidence="8" id="KW-0963">Cytoplasm</keyword>
<evidence type="ECO:0000313" key="11">
    <source>
        <dbReference type="Proteomes" id="UP001431634"/>
    </source>
</evidence>
<evidence type="ECO:0000256" key="4">
    <source>
        <dbReference type="ARBA" id="ARBA00022840"/>
    </source>
</evidence>
<dbReference type="Gene3D" id="1.10.240.10">
    <property type="entry name" value="Tyrosyl-Transfer RNA Synthetase"/>
    <property type="match status" value="1"/>
</dbReference>
<dbReference type="InterPro" id="IPR002306">
    <property type="entry name" value="Trp-tRNA-ligase"/>
</dbReference>
<dbReference type="Gene3D" id="3.40.50.620">
    <property type="entry name" value="HUPs"/>
    <property type="match status" value="1"/>
</dbReference>
<feature type="binding site" evidence="8">
    <location>
        <begin position="200"/>
        <end position="204"/>
    </location>
    <ligand>
        <name>ATP</name>
        <dbReference type="ChEBI" id="CHEBI:30616"/>
    </ligand>
</feature>
<dbReference type="InterPro" id="IPR001412">
    <property type="entry name" value="aa-tRNA-synth_I_CS"/>
</dbReference>
<evidence type="ECO:0000256" key="6">
    <source>
        <dbReference type="ARBA" id="ARBA00023146"/>
    </source>
</evidence>
<dbReference type="Proteomes" id="UP001431634">
    <property type="component" value="Unassembled WGS sequence"/>
</dbReference>
<feature type="binding site" evidence="8">
    <location>
        <begin position="15"/>
        <end position="17"/>
    </location>
    <ligand>
        <name>ATP</name>
        <dbReference type="ChEBI" id="CHEBI:30616"/>
    </ligand>
</feature>
<dbReference type="PRINTS" id="PR01039">
    <property type="entry name" value="TRNASYNTHTRP"/>
</dbReference>
<evidence type="ECO:0000256" key="2">
    <source>
        <dbReference type="ARBA" id="ARBA00022598"/>
    </source>
</evidence>
<keyword evidence="11" id="KW-1185">Reference proteome</keyword>
<dbReference type="EMBL" id="JASBAO010000001">
    <property type="protein sequence ID" value="MDI2090819.1"/>
    <property type="molecule type" value="Genomic_DNA"/>
</dbReference>
<evidence type="ECO:0000256" key="5">
    <source>
        <dbReference type="ARBA" id="ARBA00022917"/>
    </source>
</evidence>
<feature type="binding site" evidence="8">
    <location>
        <begin position="151"/>
        <end position="153"/>
    </location>
    <ligand>
        <name>ATP</name>
        <dbReference type="ChEBI" id="CHEBI:30616"/>
    </ligand>
</feature>
<dbReference type="RefSeq" id="WP_281447938.1">
    <property type="nucleotide sequence ID" value="NZ_JASBAO010000001.1"/>
</dbReference>
<evidence type="ECO:0000256" key="9">
    <source>
        <dbReference type="RuleBase" id="RU363036"/>
    </source>
</evidence>
<keyword evidence="6 8" id="KW-0030">Aminoacyl-tRNA synthetase</keyword>
<dbReference type="InterPro" id="IPR014729">
    <property type="entry name" value="Rossmann-like_a/b/a_fold"/>
</dbReference>
<keyword evidence="5 8" id="KW-0648">Protein biosynthesis</keyword>
<sequence>MQSKPLGKRVFSGIQPTGIPHLGNYLGAIRHWVDMQQGNECIFCLVDMHAITVWQDPIQLRSQIIEQAAILMAAGIDPQKHILFNQSAVSAHARMGWIFNCVARIGWMNRMTQFKDKAGKNREAHSAGLYVYPNLMAADILTYQATCVPVGEDQRQHLELTNDIAQKFNHDYQIDFFQEVQGLIPATSARVMNLRDGSKKMSKSDPSEQGRIELLDEDDVIANKIRRAKSDSEPLPSEVEGLENRLEASNLVSIYAVMANQSVDQVLRQFGGQGFSGFKSELADALIQHIRPIREETKRLLADEAHIREMLRMGAKKASAIAEPIVSKVEEIVGFIK</sequence>
<dbReference type="NCBIfam" id="TIGR00233">
    <property type="entry name" value="trpS"/>
    <property type="match status" value="1"/>
</dbReference>
<feature type="short sequence motif" description="'KMSKS' region" evidence="8">
    <location>
        <begin position="200"/>
        <end position="204"/>
    </location>
</feature>
<keyword evidence="3 8" id="KW-0547">Nucleotide-binding</keyword>
<evidence type="ECO:0000256" key="1">
    <source>
        <dbReference type="ARBA" id="ARBA00005594"/>
    </source>
</evidence>
<dbReference type="InterPro" id="IPR024109">
    <property type="entry name" value="Trp-tRNA-ligase_bac-type"/>
</dbReference>
<keyword evidence="4 8" id="KW-0067">ATP-binding</keyword>
<dbReference type="InterPro" id="IPR002305">
    <property type="entry name" value="aa-tRNA-synth_Ic"/>
</dbReference>
<dbReference type="HAMAP" id="MF_00140_B">
    <property type="entry name" value="Trp_tRNA_synth_B"/>
    <property type="match status" value="1"/>
</dbReference>
<feature type="binding site" evidence="8">
    <location>
        <position position="191"/>
    </location>
    <ligand>
        <name>ATP</name>
        <dbReference type="ChEBI" id="CHEBI:30616"/>
    </ligand>
</feature>
<reference evidence="10" key="1">
    <citation type="submission" date="2023-05" db="EMBL/GenBank/DDBJ databases">
        <title>Whole genome sequence of Commensalibacter sp.</title>
        <authorList>
            <person name="Charoenyingcharoen P."/>
            <person name="Yukphan P."/>
        </authorList>
    </citation>
    <scope>NUCLEOTIDE SEQUENCE</scope>
    <source>
        <strain evidence="10">TBRC 16381</strain>
    </source>
</reference>
<evidence type="ECO:0000256" key="7">
    <source>
        <dbReference type="ARBA" id="ARBA00049929"/>
    </source>
</evidence>
<accession>A0ABT6Q155</accession>
<evidence type="ECO:0000256" key="3">
    <source>
        <dbReference type="ARBA" id="ARBA00022741"/>
    </source>
</evidence>
<evidence type="ECO:0000313" key="10">
    <source>
        <dbReference type="EMBL" id="MDI2090819.1"/>
    </source>
</evidence>
<proteinExistence type="inferred from homology"/>
<dbReference type="PANTHER" id="PTHR43766:SF1">
    <property type="entry name" value="TRYPTOPHAN--TRNA LIGASE, MITOCHONDRIAL"/>
    <property type="match status" value="1"/>
</dbReference>
<dbReference type="InterPro" id="IPR050203">
    <property type="entry name" value="Trp-tRNA_synthetase"/>
</dbReference>
<dbReference type="EC" id="6.1.1.2" evidence="8"/>
<comment type="subcellular location">
    <subcellularLocation>
        <location evidence="8">Cytoplasm</location>
    </subcellularLocation>
</comment>
<feature type="binding site" evidence="8">
    <location>
        <position position="139"/>
    </location>
    <ligand>
        <name>L-tryptophan</name>
        <dbReference type="ChEBI" id="CHEBI:57912"/>
    </ligand>
</feature>
<dbReference type="GO" id="GO:0004830">
    <property type="term" value="F:tryptophan-tRNA ligase activity"/>
    <property type="evidence" value="ECO:0007669"/>
    <property type="project" value="UniProtKB-EC"/>
</dbReference>
<dbReference type="CDD" id="cd00806">
    <property type="entry name" value="TrpRS_core"/>
    <property type="match status" value="1"/>
</dbReference>
<dbReference type="PANTHER" id="PTHR43766">
    <property type="entry name" value="TRYPTOPHAN--TRNA LIGASE, MITOCHONDRIAL"/>
    <property type="match status" value="1"/>
</dbReference>
<comment type="similarity">
    <text evidence="1 8 9">Belongs to the class-I aminoacyl-tRNA synthetase family.</text>
</comment>
<comment type="subunit">
    <text evidence="8">Homodimer.</text>
</comment>
<dbReference type="PROSITE" id="PS00178">
    <property type="entry name" value="AA_TRNA_LIGASE_I"/>
    <property type="match status" value="1"/>
</dbReference>
<dbReference type="SUPFAM" id="SSF52374">
    <property type="entry name" value="Nucleotidylyl transferase"/>
    <property type="match status" value="1"/>
</dbReference>
<protein>
    <recommendedName>
        <fullName evidence="8">Tryptophan--tRNA ligase</fullName>
        <ecNumber evidence="8">6.1.1.2</ecNumber>
    </recommendedName>
    <alternativeName>
        <fullName evidence="8">Tryptophanyl-tRNA synthetase</fullName>
        <shortName evidence="8">TrpRS</shortName>
    </alternativeName>
</protein>
<comment type="catalytic activity">
    <reaction evidence="7 8">
        <text>tRNA(Trp) + L-tryptophan + ATP = L-tryptophyl-tRNA(Trp) + AMP + diphosphate + H(+)</text>
        <dbReference type="Rhea" id="RHEA:24080"/>
        <dbReference type="Rhea" id="RHEA-COMP:9671"/>
        <dbReference type="Rhea" id="RHEA-COMP:9705"/>
        <dbReference type="ChEBI" id="CHEBI:15378"/>
        <dbReference type="ChEBI" id="CHEBI:30616"/>
        <dbReference type="ChEBI" id="CHEBI:33019"/>
        <dbReference type="ChEBI" id="CHEBI:57912"/>
        <dbReference type="ChEBI" id="CHEBI:78442"/>
        <dbReference type="ChEBI" id="CHEBI:78535"/>
        <dbReference type="ChEBI" id="CHEBI:456215"/>
        <dbReference type="EC" id="6.1.1.2"/>
    </reaction>
</comment>
<organism evidence="10 11">
    <name type="scientific">Commensalibacter oyaizuii</name>
    <dbReference type="NCBI Taxonomy" id="3043873"/>
    <lineage>
        <taxon>Bacteria</taxon>
        <taxon>Pseudomonadati</taxon>
        <taxon>Pseudomonadota</taxon>
        <taxon>Alphaproteobacteria</taxon>
        <taxon>Acetobacterales</taxon>
        <taxon>Acetobacteraceae</taxon>
    </lineage>
</organism>